<evidence type="ECO:0000313" key="6">
    <source>
        <dbReference type="Proteomes" id="UP000014200"/>
    </source>
</evidence>
<keyword evidence="2" id="KW-0732">Signal</keyword>
<dbReference type="Gene3D" id="1.50.10.100">
    <property type="entry name" value="Chondroitin AC/alginate lyase"/>
    <property type="match status" value="1"/>
</dbReference>
<dbReference type="Proteomes" id="UP000014200">
    <property type="component" value="Unassembled WGS sequence"/>
</dbReference>
<evidence type="ECO:0000256" key="1">
    <source>
        <dbReference type="ARBA" id="ARBA00004196"/>
    </source>
</evidence>
<dbReference type="GO" id="GO:0030313">
    <property type="term" value="C:cell envelope"/>
    <property type="evidence" value="ECO:0007669"/>
    <property type="project" value="UniProtKB-SubCell"/>
</dbReference>
<dbReference type="InterPro" id="IPR008929">
    <property type="entry name" value="Chondroitin_lyas"/>
</dbReference>
<feature type="signal peptide" evidence="2">
    <location>
        <begin position="1"/>
        <end position="22"/>
    </location>
</feature>
<proteinExistence type="predicted"/>
<dbReference type="OrthoDB" id="9772435at2"/>
<reference evidence="5 6" key="1">
    <citation type="submission" date="2013-04" db="EMBL/GenBank/DDBJ databases">
        <title>The Genome Sequence of Bacteroides massiliensis dnLKV3.</title>
        <authorList>
            <consortium name="The Broad Institute Genomics Platform"/>
            <consortium name="The Broad Institute Genome Sequencing Center for Infectious Disease"/>
            <person name="Earl A."/>
            <person name="Xavier R."/>
            <person name="Kuhn K."/>
            <person name="Stappenbeck T."/>
            <person name="Walker B."/>
            <person name="Young S."/>
            <person name="Zeng Q."/>
            <person name="Gargeya S."/>
            <person name="Fitzgerald M."/>
            <person name="Haas B."/>
            <person name="Abouelleil A."/>
            <person name="Allen A.W."/>
            <person name="Alvarado L."/>
            <person name="Arachchi H.M."/>
            <person name="Berlin A.M."/>
            <person name="Chapman S.B."/>
            <person name="Gainer-Dewar J."/>
            <person name="Goldberg J."/>
            <person name="Griggs A."/>
            <person name="Gujja S."/>
            <person name="Hansen M."/>
            <person name="Howarth C."/>
            <person name="Imamovic A."/>
            <person name="Ireland A."/>
            <person name="Larimer J."/>
            <person name="McCowan C."/>
            <person name="Murphy C."/>
            <person name="Pearson M."/>
            <person name="Poon T.W."/>
            <person name="Priest M."/>
            <person name="Roberts A."/>
            <person name="Saif S."/>
            <person name="Shea T."/>
            <person name="Sisk P."/>
            <person name="Sykes S."/>
            <person name="Wortman J."/>
            <person name="Nusbaum C."/>
            <person name="Birren B."/>
        </authorList>
    </citation>
    <scope>NUCLEOTIDE SEQUENCE [LARGE SCALE GENOMIC DNA]</scope>
    <source>
        <strain evidence="6">dnLKV3</strain>
    </source>
</reference>
<organism evidence="5 6">
    <name type="scientific">Phocaeicola sartorii</name>
    <dbReference type="NCBI Taxonomy" id="671267"/>
    <lineage>
        <taxon>Bacteria</taxon>
        <taxon>Pseudomonadati</taxon>
        <taxon>Bacteroidota</taxon>
        <taxon>Bacteroidia</taxon>
        <taxon>Bacteroidales</taxon>
        <taxon>Bacteroidaceae</taxon>
        <taxon>Phocaeicola</taxon>
    </lineage>
</organism>
<dbReference type="STRING" id="1235788.C802_03455"/>
<accession>R9I0X1</accession>
<dbReference type="AlphaFoldDB" id="R9I0X1"/>
<evidence type="ECO:0000259" key="4">
    <source>
        <dbReference type="Pfam" id="PF16332"/>
    </source>
</evidence>
<dbReference type="EMBL" id="ASSP01000021">
    <property type="protein sequence ID" value="EOS09902.1"/>
    <property type="molecule type" value="Genomic_DNA"/>
</dbReference>
<feature type="domain" description="Heparinase II N-terminal" evidence="4">
    <location>
        <begin position="30"/>
        <end position="504"/>
    </location>
</feature>
<dbReference type="Pfam" id="PF16332">
    <property type="entry name" value="DUF4962"/>
    <property type="match status" value="1"/>
</dbReference>
<sequence>MKKTFYLALLWSLFLLGANAQATIKLTETTLMHEMRATPYPLDKAVVADRAVSFQWPLRADMNVQESPLDGFEDKIKKIDKAQIAYMLRYSQDADFKKGTVQVQTRWPFFNPEKPLAAGVWYWQFGYLENGQVQWGSIQQLTVENNPDKFCPPSLKTVLGNVPKTHPRVWIMKDEWKEFIKRSHSIPERQWYLERAETTLTTPMKSVKDINTSQVKNLDNEMKRKSYLTRESRRIIDKEEANSEVLIRAYLLTQDKKYADEAIKRVLTMADWNKDKNVMGDFNDATLLSLCSMAYDSFHNLLTPQQKNILLDAIKEKGEKMYQHYNNHLENHIADNHVWQMTLRILTMAAFSVYGELPEADTWVDYCYNIWLARFPGLNKDGGWHNGDSYFTVNTRTLIEVPYYFGKLTGFDYFSDPWYEGNIMYTMFQQPPFSKSGGNGSSHQNVGRPNSIRIGYLDALARLTGNTYAADFVRRTLKVEPDYMKKALLAKPGDLAWFRLQCNKPLPEGEGLTALPPGYVFPETGLASFLTNWDRVGSNAMWSFRSSPYGSTSHALANQNAFNTFFGGKPLFYSSGHHIEFTDAHSMYCHRGTRGHNTILVNGMGQRIGTEGYGWIPRYYVSDKIGYVVGDASNAYGKVISPLWLKRGELSDVHYTPENGWDENKLKTFRRHIVNLGKTGYIFIYDELEATEPVNWNYLLHTTANPMTVNEEKAYVHIQATNRGGASDAYLFSTGALKTETTDQFFYPAVNWLRADDKGVFKPYANHWHFTATSEKAQVYRFATIINTHALKYPAKAPEILSDGRIKAGGWLIKVNISAEGVPMFFIRNTKKEDPVSISYKGGATLINENDYETTLTDVVPDLEI</sequence>
<comment type="subcellular location">
    <subcellularLocation>
        <location evidence="1">Cell envelope</location>
    </subcellularLocation>
</comment>
<feature type="chain" id="PRO_5004483187" evidence="2">
    <location>
        <begin position="23"/>
        <end position="865"/>
    </location>
</feature>
<evidence type="ECO:0000259" key="3">
    <source>
        <dbReference type="Pfam" id="PF07940"/>
    </source>
</evidence>
<dbReference type="RefSeq" id="WP_016277737.1">
    <property type="nucleotide sequence ID" value="NZ_JABVZU010000002.1"/>
</dbReference>
<keyword evidence="6" id="KW-1185">Reference proteome</keyword>
<dbReference type="SUPFAM" id="SSF48230">
    <property type="entry name" value="Chondroitin AC/alginate lyase"/>
    <property type="match status" value="1"/>
</dbReference>
<dbReference type="Pfam" id="PF07940">
    <property type="entry name" value="Hepar_II_III_C"/>
    <property type="match status" value="1"/>
</dbReference>
<dbReference type="Gene3D" id="2.70.98.70">
    <property type="match status" value="1"/>
</dbReference>
<comment type="caution">
    <text evidence="5">The sequence shown here is derived from an EMBL/GenBank/DDBJ whole genome shotgun (WGS) entry which is preliminary data.</text>
</comment>
<dbReference type="Gene3D" id="2.60.40.10">
    <property type="entry name" value="Immunoglobulins"/>
    <property type="match status" value="1"/>
</dbReference>
<dbReference type="PATRIC" id="fig|1235788.3.peg.3541"/>
<dbReference type="HOGENOM" id="CLU_016255_0_0_10"/>
<dbReference type="InterPro" id="IPR032518">
    <property type="entry name" value="HepII_N"/>
</dbReference>
<gene>
    <name evidence="5" type="ORF">C802_03455</name>
</gene>
<feature type="domain" description="Heparinase II/III-like C-terminal" evidence="3">
    <location>
        <begin position="521"/>
        <end position="746"/>
    </location>
</feature>
<evidence type="ECO:0000313" key="5">
    <source>
        <dbReference type="EMBL" id="EOS09902.1"/>
    </source>
</evidence>
<name>R9I0X1_9BACT</name>
<dbReference type="GeneID" id="82152437"/>
<dbReference type="GO" id="GO:0016829">
    <property type="term" value="F:lyase activity"/>
    <property type="evidence" value="ECO:0007669"/>
    <property type="project" value="InterPro"/>
</dbReference>
<dbReference type="InterPro" id="IPR013783">
    <property type="entry name" value="Ig-like_fold"/>
</dbReference>
<protein>
    <submittedName>
        <fullName evidence="5">Uncharacterized protein</fullName>
    </submittedName>
</protein>
<dbReference type="InterPro" id="IPR012480">
    <property type="entry name" value="Hepar_II_III_C"/>
</dbReference>
<evidence type="ECO:0000256" key="2">
    <source>
        <dbReference type="SAM" id="SignalP"/>
    </source>
</evidence>